<evidence type="ECO:0000313" key="10">
    <source>
        <dbReference type="Proteomes" id="UP000694865"/>
    </source>
</evidence>
<evidence type="ECO:0000256" key="6">
    <source>
        <dbReference type="PROSITE-ProRule" id="PRU00409"/>
    </source>
</evidence>
<dbReference type="InterPro" id="IPR000089">
    <property type="entry name" value="Biotin_lipoyl"/>
</dbReference>
<dbReference type="Gene3D" id="3.40.50.20">
    <property type="match status" value="1"/>
</dbReference>
<dbReference type="CDD" id="cd06850">
    <property type="entry name" value="biotinyl_domain"/>
    <property type="match status" value="1"/>
</dbReference>
<dbReference type="SUPFAM" id="SSF51230">
    <property type="entry name" value="Single hybrid motif"/>
    <property type="match status" value="1"/>
</dbReference>
<comment type="cofactor">
    <cofactor evidence="1">
        <name>biotin</name>
        <dbReference type="ChEBI" id="CHEBI:57586"/>
    </cofactor>
</comment>
<dbReference type="InterPro" id="IPR001882">
    <property type="entry name" value="Biotin_BS"/>
</dbReference>
<proteinExistence type="predicted"/>
<dbReference type="InterPro" id="IPR011053">
    <property type="entry name" value="Single_hybrid_motif"/>
</dbReference>
<feature type="domain" description="ATP-grasp" evidence="8">
    <location>
        <begin position="114"/>
        <end position="310"/>
    </location>
</feature>
<dbReference type="GeneID" id="100367445"/>
<dbReference type="InterPro" id="IPR013815">
    <property type="entry name" value="ATP_grasp_subdomain_1"/>
</dbReference>
<dbReference type="InterPro" id="IPR005479">
    <property type="entry name" value="CPAse_ATP-bd"/>
</dbReference>
<feature type="domain" description="Lipoyl-binding" evidence="7">
    <location>
        <begin position="582"/>
        <end position="660"/>
    </location>
</feature>
<evidence type="ECO:0000259" key="7">
    <source>
        <dbReference type="PROSITE" id="PS50968"/>
    </source>
</evidence>
<dbReference type="Proteomes" id="UP000694865">
    <property type="component" value="Unplaced"/>
</dbReference>
<dbReference type="PROSITE" id="PS50968">
    <property type="entry name" value="BIOTINYL_LIPOYL"/>
    <property type="match status" value="1"/>
</dbReference>
<dbReference type="InterPro" id="IPR016185">
    <property type="entry name" value="PreATP-grasp_dom_sf"/>
</dbReference>
<dbReference type="Pfam" id="PF00289">
    <property type="entry name" value="Biotin_carb_N"/>
    <property type="match status" value="1"/>
</dbReference>
<evidence type="ECO:0000256" key="1">
    <source>
        <dbReference type="ARBA" id="ARBA00001953"/>
    </source>
</evidence>
<dbReference type="PANTHER" id="PTHR18866:SF33">
    <property type="entry name" value="METHYLCROTONOYL-COA CARBOXYLASE SUBUNIT ALPHA, MITOCHONDRIAL-RELATED"/>
    <property type="match status" value="1"/>
</dbReference>
<dbReference type="Pfam" id="PF02785">
    <property type="entry name" value="Biotin_carb_C"/>
    <property type="match status" value="1"/>
</dbReference>
<keyword evidence="2" id="KW-0436">Ligase</keyword>
<dbReference type="InterPro" id="IPR011764">
    <property type="entry name" value="Biotin_carboxylation_dom"/>
</dbReference>
<keyword evidence="3 6" id="KW-0547">Nucleotide-binding</keyword>
<dbReference type="SMART" id="SM00878">
    <property type="entry name" value="Biotin_carb_C"/>
    <property type="match status" value="1"/>
</dbReference>
<name>A0ABM0MYB0_SACKO</name>
<keyword evidence="5" id="KW-0092">Biotin</keyword>
<evidence type="ECO:0000259" key="8">
    <source>
        <dbReference type="PROSITE" id="PS50975"/>
    </source>
</evidence>
<evidence type="ECO:0000256" key="4">
    <source>
        <dbReference type="ARBA" id="ARBA00022840"/>
    </source>
</evidence>
<accession>A0ABM0MYB0</accession>
<dbReference type="InterPro" id="IPR011054">
    <property type="entry name" value="Rudment_hybrid_motif"/>
</dbReference>
<gene>
    <name evidence="11" type="primary">LOC100367445</name>
</gene>
<feature type="domain" description="Biotin carboxylation" evidence="9">
    <location>
        <begin position="39"/>
        <end position="441"/>
    </location>
</feature>
<dbReference type="PROSITE" id="PS00867">
    <property type="entry name" value="CPSASE_2"/>
    <property type="match status" value="1"/>
</dbReference>
<dbReference type="InterPro" id="IPR005481">
    <property type="entry name" value="BC-like_N"/>
</dbReference>
<dbReference type="PROSITE" id="PS00188">
    <property type="entry name" value="BIOTIN"/>
    <property type="match status" value="1"/>
</dbReference>
<dbReference type="PROSITE" id="PS50979">
    <property type="entry name" value="BC"/>
    <property type="match status" value="1"/>
</dbReference>
<dbReference type="Gene3D" id="2.40.50.100">
    <property type="match status" value="1"/>
</dbReference>
<keyword evidence="4 6" id="KW-0067">ATP-binding</keyword>
<dbReference type="InterPro" id="IPR011761">
    <property type="entry name" value="ATP-grasp"/>
</dbReference>
<evidence type="ECO:0000256" key="5">
    <source>
        <dbReference type="ARBA" id="ARBA00023267"/>
    </source>
</evidence>
<dbReference type="Gene3D" id="3.30.700.40">
    <property type="match status" value="1"/>
</dbReference>
<dbReference type="Pfam" id="PF02786">
    <property type="entry name" value="CPSase_L_D2"/>
    <property type="match status" value="1"/>
</dbReference>
<organism evidence="10 11">
    <name type="scientific">Saccoglossus kowalevskii</name>
    <name type="common">Acorn worm</name>
    <dbReference type="NCBI Taxonomy" id="10224"/>
    <lineage>
        <taxon>Eukaryota</taxon>
        <taxon>Metazoa</taxon>
        <taxon>Hemichordata</taxon>
        <taxon>Enteropneusta</taxon>
        <taxon>Harrimaniidae</taxon>
        <taxon>Saccoglossus</taxon>
    </lineage>
</organism>
<protein>
    <submittedName>
        <fullName evidence="11">Methylcrotonoyl-CoA carboxylase subunit alpha, mitochondrial-like</fullName>
    </submittedName>
</protein>
<dbReference type="PANTHER" id="PTHR18866">
    <property type="entry name" value="CARBOXYLASE:PYRUVATE/ACETYL-COA/PROPIONYL-COA CARBOXYLASE"/>
    <property type="match status" value="1"/>
</dbReference>
<dbReference type="Pfam" id="PF00364">
    <property type="entry name" value="Biotin_lipoyl"/>
    <property type="match status" value="1"/>
</dbReference>
<evidence type="ECO:0000259" key="9">
    <source>
        <dbReference type="PROSITE" id="PS50979"/>
    </source>
</evidence>
<dbReference type="PROSITE" id="PS50975">
    <property type="entry name" value="ATP_GRASP"/>
    <property type="match status" value="1"/>
</dbReference>
<sequence>MAALWKSGLSILQRQQYLKLLPQRSCICTSNTLCSSIQNIDKVLIANRGEIACRVIDTSKKLGIRTVAVYSDVDQNALHVSKADEAYHIGPAEAKLSYLDQRKLIDVAKKSGAKAIHPGYGFLSENTEFAQLCSEEDIIFIGPPASAIRDMGIKSHTEVGMRIVKNESEFQTQLDSAKREALGAFKDDVVLLEKYIETPRHVEVQVFGDQHGNYVYLFERDCSVQRRHQKIIEEAPAPGITDEIRQKLGVAAVQAARAVNYVGAGTVEFIMDKNHDFYFMEMNTRLQVEHPVTEMVTGLDLVDWQLQVASGKPLPLKQEELSLIGHAFEARVYAEDPRNSFLPGAGKLTYHKAPDVLNDTVRLDTGVQQGDEVSVFYDPMISKLVVWSNNRTTALNKLTKSLQNYQIVGLKTNMEFLQNVASHSEFHAGNVHTGFIDQHYSDLLPEVQELSSKVLCQAALVMVLVENSRRCTIPNSTDQYSPFATGSGRRLNETYSREVRLLDGSNNVNVTITYNSGNAFTIKIRDETFCAEGNIEYDNKAYKLNSIIDGVKCLGSAVFHENTLHYYTFDSSYEISLPKPEFLSVGASVIGEAVTPMPSEVVKVNVTDGESVVKGQILVVVIAMKMELGIAAPRDGIIEKVLCQKGDSLDKDVAVVQYQKEDKET</sequence>
<dbReference type="InterPro" id="IPR050856">
    <property type="entry name" value="Biotin_carboxylase_complex"/>
</dbReference>
<dbReference type="Gene3D" id="3.30.1490.20">
    <property type="entry name" value="ATP-grasp fold, A domain"/>
    <property type="match status" value="1"/>
</dbReference>
<evidence type="ECO:0000313" key="11">
    <source>
        <dbReference type="RefSeq" id="XP_006825001.1"/>
    </source>
</evidence>
<evidence type="ECO:0000256" key="3">
    <source>
        <dbReference type="ARBA" id="ARBA00022741"/>
    </source>
</evidence>
<dbReference type="SUPFAM" id="SSF56059">
    <property type="entry name" value="Glutathione synthetase ATP-binding domain-like"/>
    <property type="match status" value="1"/>
</dbReference>
<dbReference type="InterPro" id="IPR005482">
    <property type="entry name" value="Biotin_COase_C"/>
</dbReference>
<evidence type="ECO:0000256" key="2">
    <source>
        <dbReference type="ARBA" id="ARBA00022598"/>
    </source>
</evidence>
<dbReference type="SUPFAM" id="SSF51246">
    <property type="entry name" value="Rudiment single hybrid motif"/>
    <property type="match status" value="1"/>
</dbReference>
<reference evidence="11" key="1">
    <citation type="submission" date="2025-08" db="UniProtKB">
        <authorList>
            <consortium name="RefSeq"/>
        </authorList>
    </citation>
    <scope>IDENTIFICATION</scope>
    <source>
        <tissue evidence="11">Testes</tissue>
    </source>
</reference>
<keyword evidence="10" id="KW-1185">Reference proteome</keyword>
<dbReference type="RefSeq" id="XP_006825001.1">
    <property type="nucleotide sequence ID" value="XM_006824938.1"/>
</dbReference>
<dbReference type="Gene3D" id="3.30.470.20">
    <property type="entry name" value="ATP-grasp fold, B domain"/>
    <property type="match status" value="1"/>
</dbReference>
<dbReference type="SUPFAM" id="SSF52440">
    <property type="entry name" value="PreATP-grasp domain"/>
    <property type="match status" value="1"/>
</dbReference>